<sequence>MKRLVENTIRWRMRQDEEGNKIKESNARVVKWSDGSLSLHLGSEVFDVYKAPLQDNHSHLFVREDTGLQGQAVFKSKLTFRCSRTQIRILPIAGRDPECQRTEMIMFICFFTERRGTFEGFYSPGNSPSAGEAEPAGAECPLPGPSDEEEEEGDEALKTTTNGNSEVNPMSQVPLLSEEWARIYSSDNDEGSEKDKGQRLLRAKKLTSDEVKTTFIQF</sequence>
<gene>
    <name evidence="4" type="ORF">HPG69_001864</name>
</gene>
<feature type="compositionally biased region" description="Polar residues" evidence="3">
    <location>
        <begin position="158"/>
        <end position="171"/>
    </location>
</feature>
<dbReference type="PANTHER" id="PTHR23146:SF0">
    <property type="entry name" value="RNA POLYMERASE-ASSOCIATED PROTEIN LEO1"/>
    <property type="match status" value="1"/>
</dbReference>
<dbReference type="Pfam" id="PF04004">
    <property type="entry name" value="Leo1"/>
    <property type="match status" value="1"/>
</dbReference>
<evidence type="ECO:0000256" key="3">
    <source>
        <dbReference type="SAM" id="MobiDB-lite"/>
    </source>
</evidence>
<reference evidence="4 5" key="1">
    <citation type="journal article" date="2020" name="Mol. Biol. Evol.">
        <title>Interspecific Gene Flow and the Evolution of Specialization in Black and White Rhinoceros.</title>
        <authorList>
            <person name="Moodley Y."/>
            <person name="Westbury M.V."/>
            <person name="Russo I.M."/>
            <person name="Gopalakrishnan S."/>
            <person name="Rakotoarivelo A."/>
            <person name="Olsen R.A."/>
            <person name="Prost S."/>
            <person name="Tunstall T."/>
            <person name="Ryder O.A."/>
            <person name="Dalen L."/>
            <person name="Bruford M.W."/>
        </authorList>
    </citation>
    <scope>NUCLEOTIDE SEQUENCE [LARGE SCALE GENOMIC DNA]</scope>
    <source>
        <strain evidence="4">SBR-YM</strain>
        <tissue evidence="4">Skin</tissue>
    </source>
</reference>
<evidence type="ECO:0000313" key="4">
    <source>
        <dbReference type="EMBL" id="KAF5925418.1"/>
    </source>
</evidence>
<accession>A0A7J7FBZ9</accession>
<comment type="similarity">
    <text evidence="1">Belongs to the LEO1 family.</text>
</comment>
<proteinExistence type="inferred from homology"/>
<dbReference type="AlphaFoldDB" id="A0A7J7FBZ9"/>
<feature type="region of interest" description="Disordered" evidence="3">
    <location>
        <begin position="122"/>
        <end position="172"/>
    </location>
</feature>
<dbReference type="InterPro" id="IPR007149">
    <property type="entry name" value="Leo1"/>
</dbReference>
<feature type="compositionally biased region" description="Low complexity" evidence="3">
    <location>
        <begin position="130"/>
        <end position="141"/>
    </location>
</feature>
<evidence type="ECO:0000256" key="2">
    <source>
        <dbReference type="ARBA" id="ARBA00019689"/>
    </source>
</evidence>
<dbReference type="Proteomes" id="UP000551758">
    <property type="component" value="Unassembled WGS sequence"/>
</dbReference>
<keyword evidence="5" id="KW-1185">Reference proteome</keyword>
<dbReference type="GO" id="GO:0032968">
    <property type="term" value="P:positive regulation of transcription elongation by RNA polymerase II"/>
    <property type="evidence" value="ECO:0007669"/>
    <property type="project" value="TreeGrafter"/>
</dbReference>
<evidence type="ECO:0000313" key="5">
    <source>
        <dbReference type="Proteomes" id="UP000551758"/>
    </source>
</evidence>
<dbReference type="EMBL" id="JACDTQ010000812">
    <property type="protein sequence ID" value="KAF5925418.1"/>
    <property type="molecule type" value="Genomic_DNA"/>
</dbReference>
<comment type="caution">
    <text evidence="4">The sequence shown here is derived from an EMBL/GenBank/DDBJ whole genome shotgun (WGS) entry which is preliminary data.</text>
</comment>
<dbReference type="GO" id="GO:1990269">
    <property type="term" value="F:RNA polymerase II C-terminal domain phosphoserine binding"/>
    <property type="evidence" value="ECO:0007669"/>
    <property type="project" value="TreeGrafter"/>
</dbReference>
<name>A0A7J7FBZ9_DICBM</name>
<evidence type="ECO:0000256" key="1">
    <source>
        <dbReference type="ARBA" id="ARBA00010903"/>
    </source>
</evidence>
<dbReference type="GO" id="GO:0006368">
    <property type="term" value="P:transcription elongation by RNA polymerase II"/>
    <property type="evidence" value="ECO:0007669"/>
    <property type="project" value="InterPro"/>
</dbReference>
<dbReference type="GO" id="GO:0016593">
    <property type="term" value="C:Cdc73/Paf1 complex"/>
    <property type="evidence" value="ECO:0007669"/>
    <property type="project" value="InterPro"/>
</dbReference>
<dbReference type="PANTHER" id="PTHR23146">
    <property type="entry name" value="LEO1 PROTEIN"/>
    <property type="match status" value="1"/>
</dbReference>
<organism evidence="4 5">
    <name type="scientific">Diceros bicornis minor</name>
    <name type="common">South-central black rhinoceros</name>
    <dbReference type="NCBI Taxonomy" id="77932"/>
    <lineage>
        <taxon>Eukaryota</taxon>
        <taxon>Metazoa</taxon>
        <taxon>Chordata</taxon>
        <taxon>Craniata</taxon>
        <taxon>Vertebrata</taxon>
        <taxon>Euteleostomi</taxon>
        <taxon>Mammalia</taxon>
        <taxon>Eutheria</taxon>
        <taxon>Laurasiatheria</taxon>
        <taxon>Perissodactyla</taxon>
        <taxon>Rhinocerotidae</taxon>
        <taxon>Diceros</taxon>
    </lineage>
</organism>
<protein>
    <recommendedName>
        <fullName evidence="2">RNA polymerase-associated protein LEO1</fullName>
    </recommendedName>
</protein>